<dbReference type="EMBL" id="BSOH01000010">
    <property type="protein sequence ID" value="GLR17195.1"/>
    <property type="molecule type" value="Genomic_DNA"/>
</dbReference>
<keyword evidence="3" id="KW-0805">Transcription regulation</keyword>
<dbReference type="PROSITE" id="PS50042">
    <property type="entry name" value="CNMP_BINDING_3"/>
    <property type="match status" value="1"/>
</dbReference>
<dbReference type="InterPro" id="IPR039420">
    <property type="entry name" value="WalR-like"/>
</dbReference>
<dbReference type="InterPro" id="IPR011006">
    <property type="entry name" value="CheY-like_superfamily"/>
</dbReference>
<dbReference type="SMART" id="SM00448">
    <property type="entry name" value="REC"/>
    <property type="match status" value="1"/>
</dbReference>
<dbReference type="SUPFAM" id="SSF52172">
    <property type="entry name" value="CheY-like"/>
    <property type="match status" value="1"/>
</dbReference>
<evidence type="ECO:0000256" key="4">
    <source>
        <dbReference type="ARBA" id="ARBA00023125"/>
    </source>
</evidence>
<evidence type="ECO:0000313" key="11">
    <source>
        <dbReference type="Proteomes" id="UP001156666"/>
    </source>
</evidence>
<protein>
    <submittedName>
        <fullName evidence="10">Transcriptional regulator</fullName>
    </submittedName>
</protein>
<organism evidence="10 11">
    <name type="scientific">Portibacter lacus</name>
    <dbReference type="NCBI Taxonomy" id="1099794"/>
    <lineage>
        <taxon>Bacteria</taxon>
        <taxon>Pseudomonadati</taxon>
        <taxon>Bacteroidota</taxon>
        <taxon>Saprospiria</taxon>
        <taxon>Saprospirales</taxon>
        <taxon>Haliscomenobacteraceae</taxon>
        <taxon>Portibacter</taxon>
    </lineage>
</organism>
<keyword evidence="4" id="KW-0238">DNA-binding</keyword>
<feature type="modified residue" description="4-aspartylphosphate" evidence="6">
    <location>
        <position position="52"/>
    </location>
</feature>
<reference evidence="10" key="1">
    <citation type="journal article" date="2014" name="Int. J. Syst. Evol. Microbiol.">
        <title>Complete genome sequence of Corynebacterium casei LMG S-19264T (=DSM 44701T), isolated from a smear-ripened cheese.</title>
        <authorList>
            <consortium name="US DOE Joint Genome Institute (JGI-PGF)"/>
            <person name="Walter F."/>
            <person name="Albersmeier A."/>
            <person name="Kalinowski J."/>
            <person name="Ruckert C."/>
        </authorList>
    </citation>
    <scope>NUCLEOTIDE SEQUENCE</scope>
    <source>
        <strain evidence="10">NBRC 108769</strain>
    </source>
</reference>
<dbReference type="InterPro" id="IPR036388">
    <property type="entry name" value="WH-like_DNA-bd_sf"/>
</dbReference>
<keyword evidence="2" id="KW-0902">Two-component regulatory system</keyword>
<dbReference type="InterPro" id="IPR018490">
    <property type="entry name" value="cNMP-bd_dom_sf"/>
</dbReference>
<dbReference type="Proteomes" id="UP001156666">
    <property type="component" value="Unassembled WGS sequence"/>
</dbReference>
<dbReference type="Pfam" id="PF13545">
    <property type="entry name" value="HTH_Crp_2"/>
    <property type="match status" value="1"/>
</dbReference>
<dbReference type="SMART" id="SM00100">
    <property type="entry name" value="cNMP"/>
    <property type="match status" value="1"/>
</dbReference>
<dbReference type="GO" id="GO:0006355">
    <property type="term" value="P:regulation of DNA-templated transcription"/>
    <property type="evidence" value="ECO:0007669"/>
    <property type="project" value="InterPro"/>
</dbReference>
<dbReference type="GO" id="GO:0000156">
    <property type="term" value="F:phosphorelay response regulator activity"/>
    <property type="evidence" value="ECO:0007669"/>
    <property type="project" value="TreeGrafter"/>
</dbReference>
<dbReference type="Gene3D" id="1.10.10.10">
    <property type="entry name" value="Winged helix-like DNA-binding domain superfamily/Winged helix DNA-binding domain"/>
    <property type="match status" value="1"/>
</dbReference>
<dbReference type="Pfam" id="PF00072">
    <property type="entry name" value="Response_reg"/>
    <property type="match status" value="1"/>
</dbReference>
<feature type="domain" description="HTH crp-type" evidence="9">
    <location>
        <begin position="273"/>
        <end position="339"/>
    </location>
</feature>
<dbReference type="Gene3D" id="2.60.120.10">
    <property type="entry name" value="Jelly Rolls"/>
    <property type="match status" value="1"/>
</dbReference>
<keyword evidence="11" id="KW-1185">Reference proteome</keyword>
<dbReference type="PROSITE" id="PS50110">
    <property type="entry name" value="RESPONSE_REGULATORY"/>
    <property type="match status" value="1"/>
</dbReference>
<keyword evidence="1 6" id="KW-0597">Phosphoprotein</keyword>
<evidence type="ECO:0000259" key="7">
    <source>
        <dbReference type="PROSITE" id="PS50042"/>
    </source>
</evidence>
<evidence type="ECO:0000256" key="3">
    <source>
        <dbReference type="ARBA" id="ARBA00023015"/>
    </source>
</evidence>
<comment type="caution">
    <text evidence="10">The sequence shown here is derived from an EMBL/GenBank/DDBJ whole genome shotgun (WGS) entry which is preliminary data.</text>
</comment>
<feature type="domain" description="Response regulatory" evidence="8">
    <location>
        <begin position="3"/>
        <end position="119"/>
    </location>
</feature>
<gene>
    <name evidence="10" type="ORF">GCM10007940_18100</name>
</gene>
<evidence type="ECO:0000256" key="6">
    <source>
        <dbReference type="PROSITE-ProRule" id="PRU00169"/>
    </source>
</evidence>
<dbReference type="InterPro" id="IPR036390">
    <property type="entry name" value="WH_DNA-bd_sf"/>
</dbReference>
<dbReference type="Pfam" id="PF00027">
    <property type="entry name" value="cNMP_binding"/>
    <property type="match status" value="1"/>
</dbReference>
<dbReference type="PRINTS" id="PR00034">
    <property type="entry name" value="HTHCRP"/>
</dbReference>
<name>A0AA37SS73_9BACT</name>
<evidence type="ECO:0000313" key="10">
    <source>
        <dbReference type="EMBL" id="GLR17195.1"/>
    </source>
</evidence>
<dbReference type="InterPro" id="IPR014710">
    <property type="entry name" value="RmlC-like_jellyroll"/>
</dbReference>
<dbReference type="PROSITE" id="PS51063">
    <property type="entry name" value="HTH_CRP_2"/>
    <property type="match status" value="1"/>
</dbReference>
<dbReference type="InterPro" id="IPR012318">
    <property type="entry name" value="HTH_CRP"/>
</dbReference>
<evidence type="ECO:0000256" key="1">
    <source>
        <dbReference type="ARBA" id="ARBA00022553"/>
    </source>
</evidence>
<dbReference type="PANTHER" id="PTHR48111:SF1">
    <property type="entry name" value="TWO-COMPONENT RESPONSE REGULATOR ORR33"/>
    <property type="match status" value="1"/>
</dbReference>
<evidence type="ECO:0000256" key="5">
    <source>
        <dbReference type="ARBA" id="ARBA00023163"/>
    </source>
</evidence>
<dbReference type="RefSeq" id="WP_235293929.1">
    <property type="nucleotide sequence ID" value="NZ_BSOH01000010.1"/>
</dbReference>
<dbReference type="GO" id="GO:0032993">
    <property type="term" value="C:protein-DNA complex"/>
    <property type="evidence" value="ECO:0007669"/>
    <property type="project" value="TreeGrafter"/>
</dbReference>
<dbReference type="InterPro" id="IPR001789">
    <property type="entry name" value="Sig_transdc_resp-reg_receiver"/>
</dbReference>
<dbReference type="CDD" id="cd00038">
    <property type="entry name" value="CAP_ED"/>
    <property type="match status" value="1"/>
</dbReference>
<dbReference type="SMART" id="SM00419">
    <property type="entry name" value="HTH_CRP"/>
    <property type="match status" value="1"/>
</dbReference>
<dbReference type="PANTHER" id="PTHR48111">
    <property type="entry name" value="REGULATOR OF RPOS"/>
    <property type="match status" value="1"/>
</dbReference>
<evidence type="ECO:0000259" key="8">
    <source>
        <dbReference type="PROSITE" id="PS50110"/>
    </source>
</evidence>
<accession>A0AA37SS73</accession>
<dbReference type="AlphaFoldDB" id="A0AA37SS73"/>
<proteinExistence type="predicted"/>
<sequence length="346" mass="39319">MKKILIIEDDQDIRENLSEILELASYETHQAKNGKVGVEIAKSIIPDLILCDVMMPELDGFGVLKIINKDPELFKIPFLFLTAKTEKESFRKGMGLGADDYITKPFDDVELLDSIEMRLKKSALFKKIDNSDAGLRTFFNEARAEAELKELSKDRDVRKYNKKDLIYEEGQIPKYLFFINSGQVKTFQTSESGKDLITHLFSKGDFFGYINLLNNEKYSENALALQNSEITLIPAEDFRLLLFKSRDFSAKFISLLANHAGHSESQLIEIAYSSVRKKLANVLLSIAAKSHQMNFRISRDDLASFTGSAKETITRTLTDFKHEGIIEVHGSEIVIVSEEDLRNMPQ</sequence>
<dbReference type="SUPFAM" id="SSF46785">
    <property type="entry name" value="Winged helix' DNA-binding domain"/>
    <property type="match status" value="1"/>
</dbReference>
<dbReference type="CDD" id="cd17574">
    <property type="entry name" value="REC_OmpR"/>
    <property type="match status" value="1"/>
</dbReference>
<dbReference type="GO" id="GO:0005829">
    <property type="term" value="C:cytosol"/>
    <property type="evidence" value="ECO:0007669"/>
    <property type="project" value="TreeGrafter"/>
</dbReference>
<keyword evidence="5" id="KW-0804">Transcription</keyword>
<reference evidence="10" key="2">
    <citation type="submission" date="2023-01" db="EMBL/GenBank/DDBJ databases">
        <title>Draft genome sequence of Portibacter lacus strain NBRC 108769.</title>
        <authorList>
            <person name="Sun Q."/>
            <person name="Mori K."/>
        </authorList>
    </citation>
    <scope>NUCLEOTIDE SEQUENCE</scope>
    <source>
        <strain evidence="10">NBRC 108769</strain>
    </source>
</reference>
<evidence type="ECO:0000256" key="2">
    <source>
        <dbReference type="ARBA" id="ARBA00023012"/>
    </source>
</evidence>
<dbReference type="InterPro" id="IPR000595">
    <property type="entry name" value="cNMP-bd_dom"/>
</dbReference>
<dbReference type="Gene3D" id="3.40.50.2300">
    <property type="match status" value="1"/>
</dbReference>
<dbReference type="SUPFAM" id="SSF51206">
    <property type="entry name" value="cAMP-binding domain-like"/>
    <property type="match status" value="1"/>
</dbReference>
<feature type="domain" description="Cyclic nucleotide-binding" evidence="7">
    <location>
        <begin position="139"/>
        <end position="259"/>
    </location>
</feature>
<evidence type="ECO:0000259" key="9">
    <source>
        <dbReference type="PROSITE" id="PS51063"/>
    </source>
</evidence>
<dbReference type="GO" id="GO:0000976">
    <property type="term" value="F:transcription cis-regulatory region binding"/>
    <property type="evidence" value="ECO:0007669"/>
    <property type="project" value="TreeGrafter"/>
</dbReference>